<dbReference type="GO" id="GO:0005886">
    <property type="term" value="C:plasma membrane"/>
    <property type="evidence" value="ECO:0007669"/>
    <property type="project" value="UniProtKB-SubCell"/>
</dbReference>
<dbReference type="KEGG" id="halu:HUG12_20875"/>
<proteinExistence type="predicted"/>
<feature type="transmembrane region" description="Helical" evidence="1">
    <location>
        <begin position="136"/>
        <end position="154"/>
    </location>
</feature>
<sequence>MTSAALAIARKEFEDAARSKLLWGLTLVLLLVTVPSFYGMTSTPFIDGAVDATEWLPGAFENFVAPLAIIAAYRAVVGERESGSLRVLFGHPVTRRDVVAGKVLGRVALVGVVLLVATLGLGAAVVAAYGTIPARLFATMSAYVVAYGAVWTAVTVGVSAAAPSRLRAIAGMLGLFLFFGPFQLWRNLGVPLVALVVTGSASTAGISQLDPSTWPTWYLYAQRLNPMRNFMMGREFVGSLADPSIGYLGGIRVQLFGFAVLLAWAAVPLAVGYWRFERADLT</sequence>
<reference evidence="2 3" key="1">
    <citation type="submission" date="2020-06" db="EMBL/GenBank/DDBJ databases">
        <title>NJ-3-1, isolated from saline soil.</title>
        <authorList>
            <person name="Cui H.L."/>
            <person name="Shi X."/>
        </authorList>
    </citation>
    <scope>NUCLEOTIDE SEQUENCE [LARGE SCALE GENOMIC DNA]</scope>
    <source>
        <strain evidence="2 3">NJ-3-1</strain>
        <plasmid evidence="2 3">unnamed1</plasmid>
    </source>
</reference>
<feature type="transmembrane region" description="Helical" evidence="1">
    <location>
        <begin position="166"/>
        <end position="185"/>
    </location>
</feature>
<evidence type="ECO:0000256" key="1">
    <source>
        <dbReference type="SAM" id="Phobius"/>
    </source>
</evidence>
<feature type="transmembrane region" description="Helical" evidence="1">
    <location>
        <begin position="21"/>
        <end position="38"/>
    </location>
</feature>
<name>A0A7D5QEN2_9EURY</name>
<keyword evidence="3" id="KW-1185">Reference proteome</keyword>
<keyword evidence="1" id="KW-1133">Transmembrane helix</keyword>
<feature type="transmembrane region" description="Helical" evidence="1">
    <location>
        <begin position="58"/>
        <end position="76"/>
    </location>
</feature>
<dbReference type="GO" id="GO:0140359">
    <property type="term" value="F:ABC-type transporter activity"/>
    <property type="evidence" value="ECO:0007669"/>
    <property type="project" value="InterPro"/>
</dbReference>
<protein>
    <submittedName>
        <fullName evidence="2">ABC transporter permease</fullName>
    </submittedName>
</protein>
<dbReference type="OrthoDB" id="292334at2157"/>
<dbReference type="PANTHER" id="PTHR43471:SF1">
    <property type="entry name" value="ABC TRANSPORTER PERMEASE PROTEIN NOSY-RELATED"/>
    <property type="match status" value="1"/>
</dbReference>
<evidence type="ECO:0000313" key="3">
    <source>
        <dbReference type="Proteomes" id="UP000509626"/>
    </source>
</evidence>
<keyword evidence="1" id="KW-0472">Membrane</keyword>
<dbReference type="AlphaFoldDB" id="A0A7D5QEN2"/>
<dbReference type="PANTHER" id="PTHR43471">
    <property type="entry name" value="ABC TRANSPORTER PERMEASE"/>
    <property type="match status" value="1"/>
</dbReference>
<dbReference type="Pfam" id="PF12679">
    <property type="entry name" value="ABC2_membrane_2"/>
    <property type="match status" value="1"/>
</dbReference>
<organism evidence="2 3">
    <name type="scientific">Halorarum salinum</name>
    <dbReference type="NCBI Taxonomy" id="2743089"/>
    <lineage>
        <taxon>Archaea</taxon>
        <taxon>Methanobacteriati</taxon>
        <taxon>Methanobacteriota</taxon>
        <taxon>Stenosarchaea group</taxon>
        <taxon>Halobacteria</taxon>
        <taxon>Halobacteriales</taxon>
        <taxon>Haloferacaceae</taxon>
        <taxon>Halorarum</taxon>
    </lineage>
</organism>
<gene>
    <name evidence="2" type="ORF">HUG12_20875</name>
</gene>
<dbReference type="RefSeq" id="WP_179270823.1">
    <property type="nucleotide sequence ID" value="NZ_CP058580.1"/>
</dbReference>
<dbReference type="GeneID" id="56039968"/>
<accession>A0A7D5QEN2</accession>
<feature type="transmembrane region" description="Helical" evidence="1">
    <location>
        <begin position="103"/>
        <end position="130"/>
    </location>
</feature>
<evidence type="ECO:0000313" key="2">
    <source>
        <dbReference type="EMBL" id="QLG64240.1"/>
    </source>
</evidence>
<geneLocation type="plasmid" evidence="2 3">
    <name>unnamed1</name>
</geneLocation>
<feature type="transmembrane region" description="Helical" evidence="1">
    <location>
        <begin position="255"/>
        <end position="276"/>
    </location>
</feature>
<dbReference type="EMBL" id="CP058580">
    <property type="protein sequence ID" value="QLG64240.1"/>
    <property type="molecule type" value="Genomic_DNA"/>
</dbReference>
<keyword evidence="2" id="KW-0614">Plasmid</keyword>
<keyword evidence="1" id="KW-0812">Transmembrane</keyword>
<dbReference type="Proteomes" id="UP000509626">
    <property type="component" value="Plasmid unnamed1"/>
</dbReference>